<evidence type="ECO:0000256" key="3">
    <source>
        <dbReference type="ARBA" id="ARBA00022737"/>
    </source>
</evidence>
<keyword evidence="4 9" id="KW-0863">Zinc-finger</keyword>
<proteinExistence type="predicted"/>
<dbReference type="FunFam" id="1.10.287.110:FF:000016">
    <property type="entry name" value="DnaJ (Hsp40) homolog, subfamily A, member 2"/>
    <property type="match status" value="1"/>
</dbReference>
<reference evidence="13" key="2">
    <citation type="submission" date="2025-09" db="UniProtKB">
        <authorList>
            <consortium name="Ensembl"/>
        </authorList>
    </citation>
    <scope>IDENTIFICATION</scope>
</reference>
<dbReference type="GO" id="GO:0008270">
    <property type="term" value="F:zinc ion binding"/>
    <property type="evidence" value="ECO:0007669"/>
    <property type="project" value="UniProtKB-KW"/>
</dbReference>
<dbReference type="SUPFAM" id="SSF57938">
    <property type="entry name" value="DnaJ/Hsp40 cysteine-rich domain"/>
    <property type="match status" value="1"/>
</dbReference>
<dbReference type="Pfam" id="PF01556">
    <property type="entry name" value="DnaJ_C"/>
    <property type="match status" value="1"/>
</dbReference>
<dbReference type="SUPFAM" id="SSF46565">
    <property type="entry name" value="Chaperone J-domain"/>
    <property type="match status" value="1"/>
</dbReference>
<dbReference type="InterPro" id="IPR044713">
    <property type="entry name" value="DNJA1/2-like"/>
</dbReference>
<evidence type="ECO:0000256" key="9">
    <source>
        <dbReference type="PROSITE-ProRule" id="PRU00546"/>
    </source>
</evidence>
<dbReference type="CDD" id="cd06257">
    <property type="entry name" value="DnaJ"/>
    <property type="match status" value="1"/>
</dbReference>
<reference evidence="13" key="1">
    <citation type="submission" date="2025-08" db="UniProtKB">
        <authorList>
            <consortium name="Ensembl"/>
        </authorList>
    </citation>
    <scope>IDENTIFICATION</scope>
</reference>
<accession>A0A8C8DPY6</accession>
<dbReference type="Pfam" id="PF00226">
    <property type="entry name" value="DnaJ"/>
    <property type="match status" value="1"/>
</dbReference>
<dbReference type="InterPro" id="IPR036410">
    <property type="entry name" value="HSP_DnaJ_Cys-rich_dom_sf"/>
</dbReference>
<dbReference type="FunFam" id="2.60.260.20:FF:000068">
    <property type="entry name" value="Chaperone protein dnaJ 3"/>
    <property type="match status" value="1"/>
</dbReference>
<feature type="zinc finger region" description="CR-type" evidence="9">
    <location>
        <begin position="117"/>
        <end position="201"/>
    </location>
</feature>
<protein>
    <submittedName>
        <fullName evidence="13">DnaJ heat shock protein family (Hsp40) member A2a</fullName>
    </submittedName>
</protein>
<dbReference type="PROSITE" id="PS00636">
    <property type="entry name" value="DNAJ_1"/>
    <property type="match status" value="1"/>
</dbReference>
<keyword evidence="6" id="KW-0143">Chaperone</keyword>
<dbReference type="Proteomes" id="UP000694383">
    <property type="component" value="Unplaced"/>
</dbReference>
<feature type="domain" description="CR-type" evidence="12">
    <location>
        <begin position="117"/>
        <end position="201"/>
    </location>
</feature>
<dbReference type="FunFam" id="2.60.260.20:FF:000003">
    <property type="entry name" value="DnaJ subfamily A member 2"/>
    <property type="match status" value="1"/>
</dbReference>
<dbReference type="AlphaFoldDB" id="A0A8C8DPY6"/>
<keyword evidence="7" id="KW-0449">Lipoprotein</keyword>
<gene>
    <name evidence="13" type="primary">DNAJA2</name>
</gene>
<feature type="region of interest" description="Disordered" evidence="10">
    <location>
        <begin position="339"/>
        <end position="398"/>
    </location>
</feature>
<evidence type="ECO:0000259" key="12">
    <source>
        <dbReference type="PROSITE" id="PS51188"/>
    </source>
</evidence>
<dbReference type="CDD" id="cd10719">
    <property type="entry name" value="DnaJ_zf"/>
    <property type="match status" value="1"/>
</dbReference>
<dbReference type="Gene3D" id="2.60.260.20">
    <property type="entry name" value="Urease metallochaperone UreE, N-terminal domain"/>
    <property type="match status" value="2"/>
</dbReference>
<evidence type="ECO:0000256" key="8">
    <source>
        <dbReference type="ARBA" id="ARBA00023289"/>
    </source>
</evidence>
<keyword evidence="1" id="KW-0488">Methylation</keyword>
<dbReference type="GO" id="GO:0006457">
    <property type="term" value="P:protein folding"/>
    <property type="evidence" value="ECO:0007669"/>
    <property type="project" value="InterPro"/>
</dbReference>
<keyword evidence="3" id="KW-0677">Repeat</keyword>
<dbReference type="GeneTree" id="ENSGT00940000154688"/>
<dbReference type="PANTHER" id="PTHR43888">
    <property type="entry name" value="DNAJ-LIKE-2, ISOFORM A-RELATED"/>
    <property type="match status" value="1"/>
</dbReference>
<evidence type="ECO:0000256" key="2">
    <source>
        <dbReference type="ARBA" id="ARBA00022723"/>
    </source>
</evidence>
<dbReference type="PRINTS" id="PR00625">
    <property type="entry name" value="JDOMAIN"/>
</dbReference>
<dbReference type="PROSITE" id="PS50076">
    <property type="entry name" value="DNAJ_2"/>
    <property type="match status" value="1"/>
</dbReference>
<organism evidence="13 14">
    <name type="scientific">Oryzias sinensis</name>
    <name type="common">Chinese medaka</name>
    <dbReference type="NCBI Taxonomy" id="183150"/>
    <lineage>
        <taxon>Eukaryota</taxon>
        <taxon>Metazoa</taxon>
        <taxon>Chordata</taxon>
        <taxon>Craniata</taxon>
        <taxon>Vertebrata</taxon>
        <taxon>Euteleostomi</taxon>
        <taxon>Actinopterygii</taxon>
        <taxon>Neopterygii</taxon>
        <taxon>Teleostei</taxon>
        <taxon>Neoteleostei</taxon>
        <taxon>Acanthomorphata</taxon>
        <taxon>Ovalentaria</taxon>
        <taxon>Atherinomorphae</taxon>
        <taxon>Beloniformes</taxon>
        <taxon>Adrianichthyidae</taxon>
        <taxon>Oryziinae</taxon>
        <taxon>Oryzias</taxon>
    </lineage>
</organism>
<keyword evidence="14" id="KW-1185">Reference proteome</keyword>
<dbReference type="InterPro" id="IPR008971">
    <property type="entry name" value="HSP40/DnaJ_pept-bd"/>
</dbReference>
<dbReference type="Ensembl" id="ENSOSIT00000022153.1">
    <property type="protein sequence ID" value="ENSOSIP00000020996.1"/>
    <property type="gene ID" value="ENSOSIG00000011115.1"/>
</dbReference>
<dbReference type="PROSITE" id="PS51188">
    <property type="entry name" value="ZF_CR"/>
    <property type="match status" value="1"/>
</dbReference>
<evidence type="ECO:0000313" key="13">
    <source>
        <dbReference type="Ensembl" id="ENSOSIP00000020996.1"/>
    </source>
</evidence>
<dbReference type="CDD" id="cd10747">
    <property type="entry name" value="DnaJ_C"/>
    <property type="match status" value="1"/>
</dbReference>
<feature type="domain" description="J" evidence="11">
    <location>
        <begin position="8"/>
        <end position="70"/>
    </location>
</feature>
<dbReference type="InterPro" id="IPR002939">
    <property type="entry name" value="DnaJ_C"/>
</dbReference>
<keyword evidence="2 9" id="KW-0479">Metal-binding</keyword>
<evidence type="ECO:0000256" key="6">
    <source>
        <dbReference type="ARBA" id="ARBA00023186"/>
    </source>
</evidence>
<evidence type="ECO:0000256" key="4">
    <source>
        <dbReference type="ARBA" id="ARBA00022771"/>
    </source>
</evidence>
<keyword evidence="5 9" id="KW-0862">Zinc</keyword>
<dbReference type="InterPro" id="IPR036869">
    <property type="entry name" value="J_dom_sf"/>
</dbReference>
<keyword evidence="8" id="KW-0636">Prenylation</keyword>
<evidence type="ECO:0000256" key="5">
    <source>
        <dbReference type="ARBA" id="ARBA00022833"/>
    </source>
</evidence>
<evidence type="ECO:0000259" key="11">
    <source>
        <dbReference type="PROSITE" id="PS50076"/>
    </source>
</evidence>
<dbReference type="InterPro" id="IPR001305">
    <property type="entry name" value="HSP_DnaJ_Cys-rich_dom"/>
</dbReference>
<evidence type="ECO:0000256" key="7">
    <source>
        <dbReference type="ARBA" id="ARBA00023288"/>
    </source>
</evidence>
<dbReference type="InterPro" id="IPR018253">
    <property type="entry name" value="DnaJ_domain_CS"/>
</dbReference>
<dbReference type="Gene3D" id="1.10.287.110">
    <property type="entry name" value="DnaJ domain"/>
    <property type="match status" value="1"/>
</dbReference>
<dbReference type="GO" id="GO:0051082">
    <property type="term" value="F:unfolded protein binding"/>
    <property type="evidence" value="ECO:0007669"/>
    <property type="project" value="InterPro"/>
</dbReference>
<dbReference type="SMART" id="SM00271">
    <property type="entry name" value="DnaJ"/>
    <property type="match status" value="1"/>
</dbReference>
<evidence type="ECO:0000256" key="10">
    <source>
        <dbReference type="SAM" id="MobiDB-lite"/>
    </source>
</evidence>
<sequence length="398" mass="44100">MANVVDTKLYDILGVSPSATENELKKAYRKLAKEYHPDKNPNAGDKFKEISFAYEVLSNPEKKELYDRYGEQGLREGGGGGPGMDDIFSHIFGGGLFGFMGGQGNRSRNGGRRRGEDMVHPLKSRMFCVALVMGKQGGKTGAVQKCSTCRGRGMRIMIRQLAPGMVQQMQSVCTDCNGEGEVISEKDRCKKCEGKKVVKEVKILEVHVDKGMKHGQKITFGGEADQAPGVEPGDIVLVLQEKEHETFKREKNDLFINHKIGLVEALCGFQFTLKHLDGRQIVIKYPAGKVIEPGSVRVVRGEGMPQYRNPFEKGDLYVKFDVQFPDNNWISPEKLTELEDMLPSRPEPPIITGDTEEVDLQDYDVSQSSTSGGRREAYNDSSDDESGHHGPGVQCAHQ</sequence>
<evidence type="ECO:0000313" key="14">
    <source>
        <dbReference type="Proteomes" id="UP000694383"/>
    </source>
</evidence>
<name>A0A8C8DPY6_9TELE</name>
<evidence type="ECO:0000256" key="1">
    <source>
        <dbReference type="ARBA" id="ARBA00022481"/>
    </source>
</evidence>
<dbReference type="GO" id="GO:0030544">
    <property type="term" value="F:Hsp70 protein binding"/>
    <property type="evidence" value="ECO:0007669"/>
    <property type="project" value="InterPro"/>
</dbReference>
<dbReference type="InterPro" id="IPR001623">
    <property type="entry name" value="DnaJ_domain"/>
</dbReference>
<dbReference type="SUPFAM" id="SSF49493">
    <property type="entry name" value="HSP40/DnaJ peptide-binding domain"/>
    <property type="match status" value="2"/>
</dbReference>